<dbReference type="GO" id="GO:0005737">
    <property type="term" value="C:cytoplasm"/>
    <property type="evidence" value="ECO:0007669"/>
    <property type="project" value="TreeGrafter"/>
</dbReference>
<dbReference type="InterPro" id="IPR004843">
    <property type="entry name" value="Calcineurin-like_PHP"/>
</dbReference>
<gene>
    <name evidence="2" type="ORF">Mcate_00087</name>
</gene>
<dbReference type="Proteomes" id="UP000266089">
    <property type="component" value="Unassembled WGS sequence"/>
</dbReference>
<dbReference type="RefSeq" id="WP_027886532.1">
    <property type="nucleotide sequence ID" value="NZ_JBHSXZ010000016.1"/>
</dbReference>
<dbReference type="PANTHER" id="PTHR42850">
    <property type="entry name" value="METALLOPHOSPHOESTERASE"/>
    <property type="match status" value="1"/>
</dbReference>
<dbReference type="GO" id="GO:0016791">
    <property type="term" value="F:phosphatase activity"/>
    <property type="evidence" value="ECO:0007669"/>
    <property type="project" value="TreeGrafter"/>
</dbReference>
<dbReference type="AlphaFoldDB" id="A0A399E8F0"/>
<dbReference type="PANTHER" id="PTHR42850:SF2">
    <property type="entry name" value="BLL5683 PROTEIN"/>
    <property type="match status" value="1"/>
</dbReference>
<protein>
    <submittedName>
        <fullName evidence="2">Phosphodiesterase</fullName>
    </submittedName>
</protein>
<reference evidence="2 3" key="1">
    <citation type="submission" date="2018-08" db="EMBL/GenBank/DDBJ databases">
        <title>Meiothermus cateniformans JCM 15151 genome sequencing project.</title>
        <authorList>
            <person name="Da Costa M.S."/>
            <person name="Albuquerque L."/>
            <person name="Raposo P."/>
            <person name="Froufe H.J.C."/>
            <person name="Barroso C.S."/>
            <person name="Egas C."/>
        </authorList>
    </citation>
    <scope>NUCLEOTIDE SEQUENCE [LARGE SCALE GENOMIC DNA]</scope>
    <source>
        <strain evidence="2 3">JCM 15151</strain>
    </source>
</reference>
<dbReference type="Gene3D" id="3.60.21.10">
    <property type="match status" value="1"/>
</dbReference>
<accession>A0A399E8F0</accession>
<dbReference type="InterPro" id="IPR029052">
    <property type="entry name" value="Metallo-depent_PP-like"/>
</dbReference>
<dbReference type="InterPro" id="IPR050126">
    <property type="entry name" value="Ap4A_hydrolase"/>
</dbReference>
<organism evidence="2 3">
    <name type="scientific">Meiothermus taiwanensis</name>
    <dbReference type="NCBI Taxonomy" id="172827"/>
    <lineage>
        <taxon>Bacteria</taxon>
        <taxon>Thermotogati</taxon>
        <taxon>Deinococcota</taxon>
        <taxon>Deinococci</taxon>
        <taxon>Thermales</taxon>
        <taxon>Thermaceae</taxon>
        <taxon>Meiothermus</taxon>
    </lineage>
</organism>
<sequence>MRVAVLSDIHGNLPALEAVLADLKEVRAQMVIVNGDLVNRGPSNREVLERLLNLSASKEGRALAPEGFWFTLGNHDDLLVKWAQRDPSLNDLYTDPLFEPTAWSVAQLSQDHLNWLDNLPFQVVIGEAPRRTFGLEKAEGLGEQVLLRATHGSPRHYREGYDEHQAPSTLSEISEDFPARLLVGSHTHRPFMYQLGEALVLNSGAVGAPFNGDVRAQYMVVEIGENHVQVDFRQIPYNLQAALQAYYDSGLMETGGLGADIFYHETRTARSLLMPFWYWAESQALPRDWEAWRLYQAAHPERFA</sequence>
<dbReference type="OrthoDB" id="9813918at2"/>
<evidence type="ECO:0000259" key="1">
    <source>
        <dbReference type="Pfam" id="PF00149"/>
    </source>
</evidence>
<comment type="caution">
    <text evidence="2">The sequence shown here is derived from an EMBL/GenBank/DDBJ whole genome shotgun (WGS) entry which is preliminary data.</text>
</comment>
<evidence type="ECO:0000313" key="3">
    <source>
        <dbReference type="Proteomes" id="UP000266089"/>
    </source>
</evidence>
<dbReference type="InterPro" id="IPR011152">
    <property type="entry name" value="Pesterase_MJ0912"/>
</dbReference>
<feature type="domain" description="Calcineurin-like phosphoesterase" evidence="1">
    <location>
        <begin position="1"/>
        <end position="190"/>
    </location>
</feature>
<evidence type="ECO:0000313" key="2">
    <source>
        <dbReference type="EMBL" id="RIH80116.1"/>
    </source>
</evidence>
<dbReference type="SUPFAM" id="SSF56300">
    <property type="entry name" value="Metallo-dependent phosphatases"/>
    <property type="match status" value="1"/>
</dbReference>
<proteinExistence type="predicted"/>
<dbReference type="EMBL" id="QWKX01000001">
    <property type="protein sequence ID" value="RIH80116.1"/>
    <property type="molecule type" value="Genomic_DNA"/>
</dbReference>
<dbReference type="Pfam" id="PF00149">
    <property type="entry name" value="Metallophos"/>
    <property type="match status" value="1"/>
</dbReference>
<name>A0A399E8F0_9DEIN</name>
<dbReference type="PIRSF" id="PIRSF000883">
    <property type="entry name" value="Pesterase_MJ0912"/>
    <property type="match status" value="1"/>
</dbReference>